<evidence type="ECO:0000313" key="3">
    <source>
        <dbReference type="Proteomes" id="UP001397290"/>
    </source>
</evidence>
<organism evidence="2 3">
    <name type="scientific">Beauveria asiatica</name>
    <dbReference type="NCBI Taxonomy" id="1069075"/>
    <lineage>
        <taxon>Eukaryota</taxon>
        <taxon>Fungi</taxon>
        <taxon>Dikarya</taxon>
        <taxon>Ascomycota</taxon>
        <taxon>Pezizomycotina</taxon>
        <taxon>Sordariomycetes</taxon>
        <taxon>Hypocreomycetidae</taxon>
        <taxon>Hypocreales</taxon>
        <taxon>Cordycipitaceae</taxon>
        <taxon>Beauveria</taxon>
    </lineage>
</organism>
<name>A0AAW0S0P4_9HYPO</name>
<proteinExistence type="predicted"/>
<reference evidence="2 3" key="1">
    <citation type="submission" date="2020-02" db="EMBL/GenBank/DDBJ databases">
        <title>Comparative genomics of the hypocrealean fungal genus Beauvera.</title>
        <authorList>
            <person name="Showalter D.N."/>
            <person name="Bushley K.E."/>
            <person name="Rehner S.A."/>
        </authorList>
    </citation>
    <scope>NUCLEOTIDE SEQUENCE [LARGE SCALE GENOMIC DNA]</scope>
    <source>
        <strain evidence="2 3">ARSEF4384</strain>
    </source>
</reference>
<accession>A0AAW0S0P4</accession>
<evidence type="ECO:0000256" key="1">
    <source>
        <dbReference type="SAM" id="MobiDB-lite"/>
    </source>
</evidence>
<feature type="compositionally biased region" description="Polar residues" evidence="1">
    <location>
        <begin position="1"/>
        <end position="14"/>
    </location>
</feature>
<protein>
    <submittedName>
        <fullName evidence="2">Uncharacterized protein</fullName>
    </submittedName>
</protein>
<comment type="caution">
    <text evidence="2">The sequence shown here is derived from an EMBL/GenBank/DDBJ whole genome shotgun (WGS) entry which is preliminary data.</text>
</comment>
<sequence>MSTLYNQPTLSTTHAPHDRPPSNGQYPPSITSLQHPMLIGIVVGMTDLQRGVHVRRPVGAVAAMPACGLQKQPRGTLLLYLDASLARLQTLGIIGVAAKSARGALQTEEGGCIEG</sequence>
<keyword evidence="3" id="KW-1185">Reference proteome</keyword>
<gene>
    <name evidence="2" type="ORF">G3M48_000377</name>
</gene>
<dbReference type="Proteomes" id="UP001397290">
    <property type="component" value="Unassembled WGS sequence"/>
</dbReference>
<evidence type="ECO:0000313" key="2">
    <source>
        <dbReference type="EMBL" id="KAK8148112.1"/>
    </source>
</evidence>
<dbReference type="EMBL" id="JAAHCF010000107">
    <property type="protein sequence ID" value="KAK8148112.1"/>
    <property type="molecule type" value="Genomic_DNA"/>
</dbReference>
<feature type="region of interest" description="Disordered" evidence="1">
    <location>
        <begin position="1"/>
        <end position="26"/>
    </location>
</feature>
<dbReference type="AlphaFoldDB" id="A0AAW0S0P4"/>